<dbReference type="Gene3D" id="3.30.70.270">
    <property type="match status" value="2"/>
</dbReference>
<feature type="compositionally biased region" description="Basic and acidic residues" evidence="1">
    <location>
        <begin position="54"/>
        <end position="81"/>
    </location>
</feature>
<evidence type="ECO:0000259" key="2">
    <source>
        <dbReference type="Pfam" id="PF00078"/>
    </source>
</evidence>
<feature type="domain" description="Reverse transcriptase" evidence="2">
    <location>
        <begin position="396"/>
        <end position="497"/>
    </location>
</feature>
<dbReference type="CDD" id="cd01647">
    <property type="entry name" value="RT_LTR"/>
    <property type="match status" value="1"/>
</dbReference>
<name>A0ABM3R8V2_SPIOL</name>
<dbReference type="Gene3D" id="3.10.10.10">
    <property type="entry name" value="HIV Type 1 Reverse Transcriptase, subunit A, domain 1"/>
    <property type="match status" value="2"/>
</dbReference>
<feature type="region of interest" description="Disordered" evidence="1">
    <location>
        <begin position="51"/>
        <end position="81"/>
    </location>
</feature>
<dbReference type="CDD" id="cd00303">
    <property type="entry name" value="retropepsin_like"/>
    <property type="match status" value="1"/>
</dbReference>
<dbReference type="InterPro" id="IPR000477">
    <property type="entry name" value="RT_dom"/>
</dbReference>
<dbReference type="Proteomes" id="UP000813463">
    <property type="component" value="Chromosome 2"/>
</dbReference>
<reference evidence="4" key="2">
    <citation type="submission" date="2025-08" db="UniProtKB">
        <authorList>
            <consortium name="RefSeq"/>
        </authorList>
    </citation>
    <scope>IDENTIFICATION</scope>
    <source>
        <tissue evidence="4">Leaf</tissue>
    </source>
</reference>
<dbReference type="InterPro" id="IPR043128">
    <property type="entry name" value="Rev_trsase/Diguanyl_cyclase"/>
</dbReference>
<evidence type="ECO:0000256" key="1">
    <source>
        <dbReference type="SAM" id="MobiDB-lite"/>
    </source>
</evidence>
<reference evidence="3" key="1">
    <citation type="journal article" date="2021" name="Nat. Commun.">
        <title>Genomic analyses provide insights into spinach domestication and the genetic basis of agronomic traits.</title>
        <authorList>
            <person name="Cai X."/>
            <person name="Sun X."/>
            <person name="Xu C."/>
            <person name="Sun H."/>
            <person name="Wang X."/>
            <person name="Ge C."/>
            <person name="Zhang Z."/>
            <person name="Wang Q."/>
            <person name="Fei Z."/>
            <person name="Jiao C."/>
            <person name="Wang Q."/>
        </authorList>
    </citation>
    <scope>NUCLEOTIDE SEQUENCE [LARGE SCALE GENOMIC DNA]</scope>
    <source>
        <strain evidence="3">cv. Varoflay</strain>
    </source>
</reference>
<evidence type="ECO:0000313" key="4">
    <source>
        <dbReference type="RefSeq" id="XP_056692047.1"/>
    </source>
</evidence>
<evidence type="ECO:0000313" key="3">
    <source>
        <dbReference type="Proteomes" id="UP000813463"/>
    </source>
</evidence>
<dbReference type="PANTHER" id="PTHR24559:SF430">
    <property type="entry name" value="RNA-DIRECTED DNA POLYMERASE"/>
    <property type="match status" value="1"/>
</dbReference>
<dbReference type="SUPFAM" id="SSF56672">
    <property type="entry name" value="DNA/RNA polymerases"/>
    <property type="match status" value="1"/>
</dbReference>
<organism evidence="3 4">
    <name type="scientific">Spinacia oleracea</name>
    <name type="common">Spinach</name>
    <dbReference type="NCBI Taxonomy" id="3562"/>
    <lineage>
        <taxon>Eukaryota</taxon>
        <taxon>Viridiplantae</taxon>
        <taxon>Streptophyta</taxon>
        <taxon>Embryophyta</taxon>
        <taxon>Tracheophyta</taxon>
        <taxon>Spermatophyta</taxon>
        <taxon>Magnoliopsida</taxon>
        <taxon>eudicotyledons</taxon>
        <taxon>Gunneridae</taxon>
        <taxon>Pentapetalae</taxon>
        <taxon>Caryophyllales</taxon>
        <taxon>Chenopodiaceae</taxon>
        <taxon>Chenopodioideae</taxon>
        <taxon>Anserineae</taxon>
        <taxon>Spinacia</taxon>
    </lineage>
</organism>
<accession>A0ABM3R8V2</accession>
<dbReference type="RefSeq" id="XP_056692047.1">
    <property type="nucleotide sequence ID" value="XM_056836069.1"/>
</dbReference>
<protein>
    <recommendedName>
        <fullName evidence="2">Reverse transcriptase domain-containing protein</fullName>
    </recommendedName>
</protein>
<dbReference type="PANTHER" id="PTHR24559">
    <property type="entry name" value="TRANSPOSON TY3-I GAG-POL POLYPROTEIN"/>
    <property type="match status" value="1"/>
</dbReference>
<dbReference type="Pfam" id="PF00078">
    <property type="entry name" value="RVT_1"/>
    <property type="match status" value="1"/>
</dbReference>
<keyword evidence="3" id="KW-1185">Reference proteome</keyword>
<gene>
    <name evidence="4" type="primary">LOC130467535</name>
</gene>
<sequence>MYNKYRDPKKYCDFHRDHGHLTEECTHLKDNIEDLIRRGYLTQFKAKNSYSRTYENRDNDSKFESKRVDHKQSQPTDQKRPGDILVIKGGPVYAGTTTSGAKASVNEFRHQVNYHNAGKWPAPPRIPHCTFTEDDCKDIIYPHDGPMVLALNVANRKIHRILIDGGSSANILFWPAFQELQIDDNHIKPVNYPVICFTWVSVVPEGIVSLPVQVGQGRDIKDVMVDFMIVKVPAAYNAILGRPFIHDAGAVVSTYHLTMIPPPLIEEELPQSRKRKREERKRDTRLSMENFEHREEGLLKPTPAEETEEIELEEGVKDRTKRSFSAENNVAIQEEVNKLLAAKFIEECDYLEWLANVVMVKKANGQWRMCVDFTDLNRACPKDCYPLPGIDQLISLLESDRKKAAFITEAGVYNYKAMPFGLKNDGATYQKLVDKIFAGKKGRNVKVYVDDSIVKSKKGSDHVEDLRETFATLRRYGIKLNPKKCVFGVKSGKFLGFLVSERGIDANLEKVEAILNLPEPKSIH</sequence>
<proteinExistence type="predicted"/>
<dbReference type="GeneID" id="130467535"/>
<dbReference type="InterPro" id="IPR043502">
    <property type="entry name" value="DNA/RNA_pol_sf"/>
</dbReference>
<dbReference type="InterPro" id="IPR053134">
    <property type="entry name" value="RNA-dir_DNA_polymerase"/>
</dbReference>